<organism evidence="9 10">
    <name type="scientific">Owenia fusiformis</name>
    <name type="common">Polychaete worm</name>
    <dbReference type="NCBI Taxonomy" id="6347"/>
    <lineage>
        <taxon>Eukaryota</taxon>
        <taxon>Metazoa</taxon>
        <taxon>Spiralia</taxon>
        <taxon>Lophotrochozoa</taxon>
        <taxon>Annelida</taxon>
        <taxon>Polychaeta</taxon>
        <taxon>Sedentaria</taxon>
        <taxon>Canalipalpata</taxon>
        <taxon>Sabellida</taxon>
        <taxon>Oweniida</taxon>
        <taxon>Oweniidae</taxon>
        <taxon>Owenia</taxon>
    </lineage>
</organism>
<proteinExistence type="inferred from homology"/>
<evidence type="ECO:0000256" key="1">
    <source>
        <dbReference type="ARBA" id="ARBA00004389"/>
    </source>
</evidence>
<comment type="similarity">
    <text evidence="2">Belongs to the ALG14 family.</text>
</comment>
<dbReference type="InterPro" id="IPR013969">
    <property type="entry name" value="Oligosacch_biosynth_Alg14"/>
</dbReference>
<gene>
    <name evidence="9" type="ORF">OFUS_LOCUS454</name>
</gene>
<dbReference type="GO" id="GO:0004577">
    <property type="term" value="F:N-acetylglucosaminyldiphosphodolichol N-acetylglucosaminyltransferase activity"/>
    <property type="evidence" value="ECO:0007669"/>
    <property type="project" value="TreeGrafter"/>
</dbReference>
<evidence type="ECO:0000313" key="10">
    <source>
        <dbReference type="Proteomes" id="UP000749559"/>
    </source>
</evidence>
<evidence type="ECO:0000256" key="8">
    <source>
        <dbReference type="SAM" id="Phobius"/>
    </source>
</evidence>
<dbReference type="GO" id="GO:0043541">
    <property type="term" value="C:UDP-N-acetylglucosamine transferase complex"/>
    <property type="evidence" value="ECO:0007669"/>
    <property type="project" value="TreeGrafter"/>
</dbReference>
<sequence length="146" mass="17077">MQMKYMRIQFCPVLIHYLPVRYGIYSIFCRPNIVTFLQGSRTLPFCQQMMFELCSISTFILTCSVCISWYIYVLYRRRNVSKPKCAASTMIVLGSGGHTTEMLRLLSGMGDKYYPRYYIIADSDRISQEKAIAFEEKQQINKESQN</sequence>
<evidence type="ECO:0000256" key="7">
    <source>
        <dbReference type="ARBA" id="ARBA00023136"/>
    </source>
</evidence>
<reference evidence="9" key="1">
    <citation type="submission" date="2022-03" db="EMBL/GenBank/DDBJ databases">
        <authorList>
            <person name="Martin C."/>
        </authorList>
    </citation>
    <scope>NUCLEOTIDE SEQUENCE</scope>
</reference>
<evidence type="ECO:0000256" key="2">
    <source>
        <dbReference type="ARBA" id="ARBA00009731"/>
    </source>
</evidence>
<dbReference type="GO" id="GO:0006488">
    <property type="term" value="P:dolichol-linked oligosaccharide biosynthetic process"/>
    <property type="evidence" value="ECO:0007669"/>
    <property type="project" value="InterPro"/>
</dbReference>
<name>A0A8S4MW70_OWEFU</name>
<evidence type="ECO:0000256" key="5">
    <source>
        <dbReference type="ARBA" id="ARBA00022824"/>
    </source>
</evidence>
<evidence type="ECO:0000256" key="4">
    <source>
        <dbReference type="ARBA" id="ARBA00022692"/>
    </source>
</evidence>
<dbReference type="EMBL" id="CAIIXF020000001">
    <property type="protein sequence ID" value="CAH1772738.1"/>
    <property type="molecule type" value="Genomic_DNA"/>
</dbReference>
<evidence type="ECO:0000256" key="3">
    <source>
        <dbReference type="ARBA" id="ARBA00017467"/>
    </source>
</evidence>
<keyword evidence="5" id="KW-0256">Endoplasmic reticulum</keyword>
<dbReference type="PANTHER" id="PTHR12154:SF4">
    <property type="entry name" value="UDP-N-ACETYLGLUCOSAMINE TRANSFERASE SUBUNIT ALG14 HOMOLOG"/>
    <property type="match status" value="1"/>
</dbReference>
<evidence type="ECO:0000256" key="6">
    <source>
        <dbReference type="ARBA" id="ARBA00022989"/>
    </source>
</evidence>
<feature type="transmembrane region" description="Helical" evidence="8">
    <location>
        <begin position="50"/>
        <end position="75"/>
    </location>
</feature>
<dbReference type="AlphaFoldDB" id="A0A8S4MW70"/>
<protein>
    <recommendedName>
        <fullName evidence="3">UDP-N-acetylglucosamine transferase subunit ALG14</fullName>
    </recommendedName>
</protein>
<comment type="caution">
    <text evidence="9">The sequence shown here is derived from an EMBL/GenBank/DDBJ whole genome shotgun (WGS) entry which is preliminary data.</text>
</comment>
<keyword evidence="4 8" id="KW-0812">Transmembrane</keyword>
<evidence type="ECO:0000313" key="9">
    <source>
        <dbReference type="EMBL" id="CAH1772738.1"/>
    </source>
</evidence>
<dbReference type="Pfam" id="PF08660">
    <property type="entry name" value="Alg14"/>
    <property type="match status" value="1"/>
</dbReference>
<dbReference type="Proteomes" id="UP000749559">
    <property type="component" value="Unassembled WGS sequence"/>
</dbReference>
<dbReference type="PANTHER" id="PTHR12154">
    <property type="entry name" value="GLYCOSYL TRANSFERASE-RELATED"/>
    <property type="match status" value="1"/>
</dbReference>
<keyword evidence="10" id="KW-1185">Reference proteome</keyword>
<keyword evidence="7 8" id="KW-0472">Membrane</keyword>
<feature type="non-terminal residue" evidence="9">
    <location>
        <position position="146"/>
    </location>
</feature>
<dbReference type="OrthoDB" id="17098at2759"/>
<keyword evidence="6 8" id="KW-1133">Transmembrane helix</keyword>
<accession>A0A8S4MW70</accession>
<comment type="subcellular location">
    <subcellularLocation>
        <location evidence="1">Endoplasmic reticulum membrane</location>
        <topology evidence="1">Single-pass membrane protein</topology>
    </subcellularLocation>
</comment>